<keyword evidence="3" id="KW-1185">Reference proteome</keyword>
<organism evidence="2 3">
    <name type="scientific">Actinoplanes siamensis</name>
    <dbReference type="NCBI Taxonomy" id="1223317"/>
    <lineage>
        <taxon>Bacteria</taxon>
        <taxon>Bacillati</taxon>
        <taxon>Actinomycetota</taxon>
        <taxon>Actinomycetes</taxon>
        <taxon>Micromonosporales</taxon>
        <taxon>Micromonosporaceae</taxon>
        <taxon>Actinoplanes</taxon>
    </lineage>
</organism>
<feature type="transmembrane region" description="Helical" evidence="1">
    <location>
        <begin position="12"/>
        <end position="32"/>
    </location>
</feature>
<evidence type="ECO:0000313" key="2">
    <source>
        <dbReference type="EMBL" id="GIF03170.1"/>
    </source>
</evidence>
<accession>A0A919KAX8</accession>
<name>A0A919KAX8_9ACTN</name>
<evidence type="ECO:0000256" key="1">
    <source>
        <dbReference type="SAM" id="Phobius"/>
    </source>
</evidence>
<reference evidence="2" key="1">
    <citation type="submission" date="2021-01" db="EMBL/GenBank/DDBJ databases">
        <title>Whole genome shotgun sequence of Actinoplanes siamensis NBRC 109076.</title>
        <authorList>
            <person name="Komaki H."/>
            <person name="Tamura T."/>
        </authorList>
    </citation>
    <scope>NUCLEOTIDE SEQUENCE</scope>
    <source>
        <strain evidence="2">NBRC 109076</strain>
    </source>
</reference>
<dbReference type="RefSeq" id="WP_275409313.1">
    <property type="nucleotide sequence ID" value="NZ_BOMW01000007.1"/>
</dbReference>
<comment type="caution">
    <text evidence="2">The sequence shown here is derived from an EMBL/GenBank/DDBJ whole genome shotgun (WGS) entry which is preliminary data.</text>
</comment>
<keyword evidence="1" id="KW-0472">Membrane</keyword>
<dbReference type="EMBL" id="BOMW01000007">
    <property type="protein sequence ID" value="GIF03170.1"/>
    <property type="molecule type" value="Genomic_DNA"/>
</dbReference>
<dbReference type="Proteomes" id="UP000629619">
    <property type="component" value="Unassembled WGS sequence"/>
</dbReference>
<proteinExistence type="predicted"/>
<dbReference type="AlphaFoldDB" id="A0A919KAX8"/>
<gene>
    <name evidence="2" type="ORF">Asi03nite_07080</name>
</gene>
<keyword evidence="1" id="KW-0812">Transmembrane</keyword>
<keyword evidence="1" id="KW-1133">Transmembrane helix</keyword>
<sequence>MTELIGAEGRALWLVALLLMLAAGLGVALVVATRGGHPPRR</sequence>
<evidence type="ECO:0000313" key="3">
    <source>
        <dbReference type="Proteomes" id="UP000629619"/>
    </source>
</evidence>
<protein>
    <submittedName>
        <fullName evidence="2">Uncharacterized protein</fullName>
    </submittedName>
</protein>